<dbReference type="InterPro" id="IPR036388">
    <property type="entry name" value="WH-like_DNA-bd_sf"/>
</dbReference>
<reference evidence="5 6" key="1">
    <citation type="submission" date="2023-06" db="EMBL/GenBank/DDBJ databases">
        <authorList>
            <person name="Oyuntsetseg B."/>
            <person name="Kim S.B."/>
        </authorList>
    </citation>
    <scope>NUCLEOTIDE SEQUENCE [LARGE SCALE GENOMIC DNA]</scope>
    <source>
        <strain evidence="5 6">2-15</strain>
    </source>
</reference>
<evidence type="ECO:0000313" key="5">
    <source>
        <dbReference type="EMBL" id="WIX77401.1"/>
    </source>
</evidence>
<keyword evidence="2" id="KW-0238">DNA-binding</keyword>
<dbReference type="Gene3D" id="1.10.10.10">
    <property type="entry name" value="Winged helix-like DNA-binding domain superfamily/Winged helix DNA-binding domain"/>
    <property type="match status" value="1"/>
</dbReference>
<name>A0A9Y2IDQ0_9PSEU</name>
<gene>
    <name evidence="5" type="ORF">QRX50_39335</name>
</gene>
<dbReference type="GO" id="GO:0003677">
    <property type="term" value="F:DNA binding"/>
    <property type="evidence" value="ECO:0007669"/>
    <property type="project" value="UniProtKB-KW"/>
</dbReference>
<dbReference type="EMBL" id="CP127294">
    <property type="protein sequence ID" value="WIX77401.1"/>
    <property type="molecule type" value="Genomic_DNA"/>
</dbReference>
<keyword evidence="6" id="KW-1185">Reference proteome</keyword>
<keyword evidence="1" id="KW-0805">Transcription regulation</keyword>
<dbReference type="InterPro" id="IPR011711">
    <property type="entry name" value="GntR_C"/>
</dbReference>
<evidence type="ECO:0000313" key="6">
    <source>
        <dbReference type="Proteomes" id="UP001236014"/>
    </source>
</evidence>
<dbReference type="Gene3D" id="1.20.120.530">
    <property type="entry name" value="GntR ligand-binding domain-like"/>
    <property type="match status" value="1"/>
</dbReference>
<dbReference type="InterPro" id="IPR000524">
    <property type="entry name" value="Tscrpt_reg_HTH_GntR"/>
</dbReference>
<dbReference type="CDD" id="cd07377">
    <property type="entry name" value="WHTH_GntR"/>
    <property type="match status" value="1"/>
</dbReference>
<dbReference type="SMART" id="SM00895">
    <property type="entry name" value="FCD"/>
    <property type="match status" value="1"/>
</dbReference>
<proteinExistence type="predicted"/>
<dbReference type="SUPFAM" id="SSF46785">
    <property type="entry name" value="Winged helix' DNA-binding domain"/>
    <property type="match status" value="1"/>
</dbReference>
<evidence type="ECO:0000259" key="4">
    <source>
        <dbReference type="PROSITE" id="PS50949"/>
    </source>
</evidence>
<evidence type="ECO:0000256" key="1">
    <source>
        <dbReference type="ARBA" id="ARBA00023015"/>
    </source>
</evidence>
<dbReference type="Proteomes" id="UP001236014">
    <property type="component" value="Chromosome"/>
</dbReference>
<sequence length="228" mass="26566">MAVPAGVASQRVADELRERILDGRLAPGTRIIQDELAEELRTSRLPVREALRILESRGLVTLRANSGAWVTSMDVRECELSYKMRERLEPLLLAESAPRLSDEDIDELEALEDRIERTDDVEEFLVLDRQLHWTVYRHHDAHDLAAILNRLWDTTQHYRRAFTRLAGERRGWIIRAEHRLLIEALRQRDHASAERILELHIRRTRVELVKHPEVFAVPVPPRSELNGH</sequence>
<dbReference type="Pfam" id="PF07729">
    <property type="entry name" value="FCD"/>
    <property type="match status" value="1"/>
</dbReference>
<evidence type="ECO:0000256" key="2">
    <source>
        <dbReference type="ARBA" id="ARBA00023125"/>
    </source>
</evidence>
<dbReference type="SMART" id="SM00345">
    <property type="entry name" value="HTH_GNTR"/>
    <property type="match status" value="1"/>
</dbReference>
<accession>A0A9Y2IDQ0</accession>
<dbReference type="Pfam" id="PF00392">
    <property type="entry name" value="GntR"/>
    <property type="match status" value="1"/>
</dbReference>
<dbReference type="PANTHER" id="PTHR43537">
    <property type="entry name" value="TRANSCRIPTIONAL REGULATOR, GNTR FAMILY"/>
    <property type="match status" value="1"/>
</dbReference>
<dbReference type="GO" id="GO:0003700">
    <property type="term" value="F:DNA-binding transcription factor activity"/>
    <property type="evidence" value="ECO:0007669"/>
    <property type="project" value="InterPro"/>
</dbReference>
<dbReference type="RefSeq" id="WP_285968142.1">
    <property type="nucleotide sequence ID" value="NZ_CP127294.1"/>
</dbReference>
<protein>
    <submittedName>
        <fullName evidence="5">GntR family transcriptional regulator</fullName>
    </submittedName>
</protein>
<dbReference type="SUPFAM" id="SSF48008">
    <property type="entry name" value="GntR ligand-binding domain-like"/>
    <property type="match status" value="1"/>
</dbReference>
<dbReference type="PANTHER" id="PTHR43537:SF41">
    <property type="entry name" value="TRANSCRIPTIONAL REGULATORY PROTEIN"/>
    <property type="match status" value="1"/>
</dbReference>
<dbReference type="PROSITE" id="PS50949">
    <property type="entry name" value="HTH_GNTR"/>
    <property type="match status" value="1"/>
</dbReference>
<evidence type="ECO:0000256" key="3">
    <source>
        <dbReference type="ARBA" id="ARBA00023163"/>
    </source>
</evidence>
<dbReference type="InterPro" id="IPR036390">
    <property type="entry name" value="WH_DNA-bd_sf"/>
</dbReference>
<dbReference type="InterPro" id="IPR008920">
    <property type="entry name" value="TF_FadR/GntR_C"/>
</dbReference>
<dbReference type="KEGG" id="acab:QRX50_39335"/>
<organism evidence="5 6">
    <name type="scientific">Amycolatopsis carbonis</name>
    <dbReference type="NCBI Taxonomy" id="715471"/>
    <lineage>
        <taxon>Bacteria</taxon>
        <taxon>Bacillati</taxon>
        <taxon>Actinomycetota</taxon>
        <taxon>Actinomycetes</taxon>
        <taxon>Pseudonocardiales</taxon>
        <taxon>Pseudonocardiaceae</taxon>
        <taxon>Amycolatopsis</taxon>
    </lineage>
</organism>
<keyword evidence="3" id="KW-0804">Transcription</keyword>
<dbReference type="AlphaFoldDB" id="A0A9Y2IDQ0"/>
<feature type="domain" description="HTH gntR-type" evidence="4">
    <location>
        <begin position="6"/>
        <end position="73"/>
    </location>
</feature>